<sequence>MASLTYRIASRMWRTLQAPIASRFRARHMSNGEGPGISDLTVGEQKIISKLQESFPNATHIQVADVSGGCGAMYQILIETPEFEGKRTVQQHRMVNEALKEEIKAMHGLQLTTKVPSDSDSS</sequence>
<dbReference type="InterPro" id="IPR036065">
    <property type="entry name" value="BolA-like_sf"/>
</dbReference>
<dbReference type="Pfam" id="PF01722">
    <property type="entry name" value="BolA"/>
    <property type="match status" value="1"/>
</dbReference>
<dbReference type="SUPFAM" id="SSF82657">
    <property type="entry name" value="BolA-like"/>
    <property type="match status" value="1"/>
</dbReference>
<keyword evidence="3" id="KW-1185">Reference proteome</keyword>
<gene>
    <name evidence="4" type="primary">LOC101860042</name>
</gene>
<accession>A0ABM0K0L7</accession>
<dbReference type="Gene3D" id="3.30.300.90">
    <property type="entry name" value="BolA-like"/>
    <property type="match status" value="1"/>
</dbReference>
<name>A0ABM0K0L7_APLCA</name>
<dbReference type="Proteomes" id="UP000694888">
    <property type="component" value="Unplaced"/>
</dbReference>
<dbReference type="InterPro" id="IPR002634">
    <property type="entry name" value="BolA"/>
</dbReference>
<evidence type="ECO:0000313" key="3">
    <source>
        <dbReference type="Proteomes" id="UP000694888"/>
    </source>
</evidence>
<dbReference type="PANTHER" id="PTHR46188:SF1">
    <property type="entry name" value="BOLA-LIKE PROTEIN 3"/>
    <property type="match status" value="1"/>
</dbReference>
<evidence type="ECO:0000256" key="2">
    <source>
        <dbReference type="RuleBase" id="RU003860"/>
    </source>
</evidence>
<dbReference type="GeneID" id="101860042"/>
<reference evidence="4" key="1">
    <citation type="submission" date="2025-08" db="UniProtKB">
        <authorList>
            <consortium name="RefSeq"/>
        </authorList>
    </citation>
    <scope>IDENTIFICATION</scope>
</reference>
<protein>
    <submittedName>
        <fullName evidence="4">BolA-like protein 3</fullName>
    </submittedName>
</protein>
<organism evidence="3 4">
    <name type="scientific">Aplysia californica</name>
    <name type="common">California sea hare</name>
    <dbReference type="NCBI Taxonomy" id="6500"/>
    <lineage>
        <taxon>Eukaryota</taxon>
        <taxon>Metazoa</taxon>
        <taxon>Spiralia</taxon>
        <taxon>Lophotrochozoa</taxon>
        <taxon>Mollusca</taxon>
        <taxon>Gastropoda</taxon>
        <taxon>Heterobranchia</taxon>
        <taxon>Euthyneura</taxon>
        <taxon>Tectipleura</taxon>
        <taxon>Aplysiida</taxon>
        <taxon>Aplysioidea</taxon>
        <taxon>Aplysiidae</taxon>
        <taxon>Aplysia</taxon>
    </lineage>
</organism>
<evidence type="ECO:0000256" key="1">
    <source>
        <dbReference type="ARBA" id="ARBA00005578"/>
    </source>
</evidence>
<proteinExistence type="inferred from homology"/>
<evidence type="ECO:0000313" key="4">
    <source>
        <dbReference type="RefSeq" id="XP_005105948.1"/>
    </source>
</evidence>
<dbReference type="InterPro" id="IPR052275">
    <property type="entry name" value="Mt_Fe-S_assembly_factor"/>
</dbReference>
<comment type="similarity">
    <text evidence="1 2">Belongs to the BolA/IbaG family.</text>
</comment>
<dbReference type="PANTHER" id="PTHR46188">
    <property type="entry name" value="BOLA-LIKE PROTEIN 3"/>
    <property type="match status" value="1"/>
</dbReference>
<dbReference type="RefSeq" id="XP_005105948.1">
    <property type="nucleotide sequence ID" value="XM_005105891.3"/>
</dbReference>